<reference evidence="9" key="2">
    <citation type="submission" date="2008-08" db="EMBL/GenBank/DDBJ databases">
        <authorList>
            <consortium name="Diatom Consortium"/>
            <person name="Grigoriev I."/>
            <person name="Grimwood J."/>
            <person name="Kuo A."/>
            <person name="Otillar R.P."/>
            <person name="Salamov A."/>
            <person name="Detter J.C."/>
            <person name="Lindquist E."/>
            <person name="Shapiro H."/>
            <person name="Lucas S."/>
            <person name="Glavina del Rio T."/>
            <person name="Pitluck S."/>
            <person name="Rokhsar D."/>
            <person name="Bowler C."/>
        </authorList>
    </citation>
    <scope>GENOME REANNOTATION</scope>
    <source>
        <strain evidence="9">CCAP 1055/1</strain>
    </source>
</reference>
<dbReference type="FunCoup" id="B7G4H4">
    <property type="interactions" value="440"/>
</dbReference>
<dbReference type="Proteomes" id="UP000000759">
    <property type="component" value="Chromosome 14"/>
</dbReference>
<dbReference type="OrthoDB" id="1666796at2759"/>
<feature type="non-terminal residue" evidence="8">
    <location>
        <position position="622"/>
    </location>
</feature>
<feature type="transmembrane region" description="Helical" evidence="7">
    <location>
        <begin position="583"/>
        <end position="611"/>
    </location>
</feature>
<gene>
    <name evidence="8" type="primary">VTE1</name>
    <name evidence="8" type="ORF">PHATRDRAFT_47670</name>
</gene>
<evidence type="ECO:0000256" key="5">
    <source>
        <dbReference type="ARBA" id="ARBA00022989"/>
    </source>
</evidence>
<evidence type="ECO:0000313" key="9">
    <source>
        <dbReference type="Proteomes" id="UP000000759"/>
    </source>
</evidence>
<keyword evidence="4" id="KW-0732">Signal</keyword>
<keyword evidence="9" id="KW-1185">Reference proteome</keyword>
<evidence type="ECO:0000256" key="2">
    <source>
        <dbReference type="ARBA" id="ARBA00005227"/>
    </source>
</evidence>
<evidence type="ECO:0000256" key="7">
    <source>
        <dbReference type="RuleBase" id="RU363079"/>
    </source>
</evidence>
<proteinExistence type="inferred from homology"/>
<feature type="non-terminal residue" evidence="8">
    <location>
        <position position="1"/>
    </location>
</feature>
<comment type="similarity">
    <text evidence="2 7">Belongs to the nonaspanin (TM9SF) (TC 9.A.2) family.</text>
</comment>
<organism evidence="8 9">
    <name type="scientific">Phaeodactylum tricornutum (strain CCAP 1055/1)</name>
    <dbReference type="NCBI Taxonomy" id="556484"/>
    <lineage>
        <taxon>Eukaryota</taxon>
        <taxon>Sar</taxon>
        <taxon>Stramenopiles</taxon>
        <taxon>Ochrophyta</taxon>
        <taxon>Bacillariophyta</taxon>
        <taxon>Bacillariophyceae</taxon>
        <taxon>Bacillariophycidae</taxon>
        <taxon>Naviculales</taxon>
        <taxon>Phaeodactylaceae</taxon>
        <taxon>Phaeodactylum</taxon>
    </lineage>
</organism>
<dbReference type="KEGG" id="pti:PHATRDRAFT_47670"/>
<evidence type="ECO:0000256" key="3">
    <source>
        <dbReference type="ARBA" id="ARBA00022692"/>
    </source>
</evidence>
<dbReference type="GO" id="GO:0016020">
    <property type="term" value="C:membrane"/>
    <property type="evidence" value="ECO:0007669"/>
    <property type="project" value="UniProtKB-SubCell"/>
</dbReference>
<dbReference type="InParanoid" id="B7G4H4"/>
<dbReference type="GeneID" id="7202869"/>
<feature type="transmembrane region" description="Helical" evidence="7">
    <location>
        <begin position="548"/>
        <end position="571"/>
    </location>
</feature>
<feature type="transmembrane region" description="Helical" evidence="7">
    <location>
        <begin position="257"/>
        <end position="279"/>
    </location>
</feature>
<evidence type="ECO:0000256" key="1">
    <source>
        <dbReference type="ARBA" id="ARBA00004141"/>
    </source>
</evidence>
<dbReference type="eggNOG" id="KOG1278">
    <property type="taxonomic scope" value="Eukaryota"/>
</dbReference>
<feature type="transmembrane region" description="Helical" evidence="7">
    <location>
        <begin position="476"/>
        <end position="504"/>
    </location>
</feature>
<dbReference type="SUPFAM" id="SSF103473">
    <property type="entry name" value="MFS general substrate transporter"/>
    <property type="match status" value="1"/>
</dbReference>
<comment type="subcellular location">
    <subcellularLocation>
        <location evidence="1">Membrane</location>
        <topology evidence="1">Multi-pass membrane protein</topology>
    </subcellularLocation>
</comment>
<dbReference type="InterPro" id="IPR036259">
    <property type="entry name" value="MFS_trans_sf"/>
</dbReference>
<dbReference type="EMBL" id="CM000616">
    <property type="protein sequence ID" value="EEC46455.1"/>
    <property type="molecule type" value="Genomic_DNA"/>
</dbReference>
<feature type="transmembrane region" description="Helical" evidence="7">
    <location>
        <begin position="510"/>
        <end position="536"/>
    </location>
</feature>
<dbReference type="Pfam" id="PF02990">
    <property type="entry name" value="EMP70"/>
    <property type="match status" value="1"/>
</dbReference>
<reference evidence="8 9" key="1">
    <citation type="journal article" date="2008" name="Nature">
        <title>The Phaeodactylum genome reveals the evolutionary history of diatom genomes.</title>
        <authorList>
            <person name="Bowler C."/>
            <person name="Allen A.E."/>
            <person name="Badger J.H."/>
            <person name="Grimwood J."/>
            <person name="Jabbari K."/>
            <person name="Kuo A."/>
            <person name="Maheswari U."/>
            <person name="Martens C."/>
            <person name="Maumus F."/>
            <person name="Otillar R.P."/>
            <person name="Rayko E."/>
            <person name="Salamov A."/>
            <person name="Vandepoele K."/>
            <person name="Beszteri B."/>
            <person name="Gruber A."/>
            <person name="Heijde M."/>
            <person name="Katinka M."/>
            <person name="Mock T."/>
            <person name="Valentin K."/>
            <person name="Verret F."/>
            <person name="Berges J.A."/>
            <person name="Brownlee C."/>
            <person name="Cadoret J.P."/>
            <person name="Chiovitti A."/>
            <person name="Choi C.J."/>
            <person name="Coesel S."/>
            <person name="De Martino A."/>
            <person name="Detter J.C."/>
            <person name="Durkin C."/>
            <person name="Falciatore A."/>
            <person name="Fournet J."/>
            <person name="Haruta M."/>
            <person name="Huysman M.J."/>
            <person name="Jenkins B.D."/>
            <person name="Jiroutova K."/>
            <person name="Jorgensen R.E."/>
            <person name="Joubert Y."/>
            <person name="Kaplan A."/>
            <person name="Kroger N."/>
            <person name="Kroth P.G."/>
            <person name="La Roche J."/>
            <person name="Lindquist E."/>
            <person name="Lommer M."/>
            <person name="Martin-Jezequel V."/>
            <person name="Lopez P.J."/>
            <person name="Lucas S."/>
            <person name="Mangogna M."/>
            <person name="McGinnis K."/>
            <person name="Medlin L.K."/>
            <person name="Montsant A."/>
            <person name="Oudot-Le Secq M.P."/>
            <person name="Napoli C."/>
            <person name="Obornik M."/>
            <person name="Parker M.S."/>
            <person name="Petit J.L."/>
            <person name="Porcel B.M."/>
            <person name="Poulsen N."/>
            <person name="Robison M."/>
            <person name="Rychlewski L."/>
            <person name="Rynearson T.A."/>
            <person name="Schmutz J."/>
            <person name="Shapiro H."/>
            <person name="Siaut M."/>
            <person name="Stanley M."/>
            <person name="Sussman M.R."/>
            <person name="Taylor A.R."/>
            <person name="Vardi A."/>
            <person name="von Dassow P."/>
            <person name="Vyverman W."/>
            <person name="Willis A."/>
            <person name="Wyrwicz L.S."/>
            <person name="Rokhsar D.S."/>
            <person name="Weissenbach J."/>
            <person name="Armbrust E.V."/>
            <person name="Green B.R."/>
            <person name="Van de Peer Y."/>
            <person name="Grigoriev I.V."/>
        </authorList>
    </citation>
    <scope>NUCLEOTIDE SEQUENCE [LARGE SCALE GENOMIC DNA]</scope>
    <source>
        <strain evidence="8 9">CCAP 1055/1</strain>
    </source>
</reference>
<feature type="transmembrane region" description="Helical" evidence="7">
    <location>
        <begin position="394"/>
        <end position="418"/>
    </location>
</feature>
<evidence type="ECO:0000256" key="6">
    <source>
        <dbReference type="ARBA" id="ARBA00023136"/>
    </source>
</evidence>
<dbReference type="PANTHER" id="PTHR10766">
    <property type="entry name" value="TRANSMEMBRANE 9 SUPERFAMILY PROTEIN"/>
    <property type="match status" value="1"/>
</dbReference>
<evidence type="ECO:0000256" key="4">
    <source>
        <dbReference type="ARBA" id="ARBA00022729"/>
    </source>
</evidence>
<protein>
    <recommendedName>
        <fullName evidence="7">Transmembrane 9 superfamily member</fullName>
    </recommendedName>
</protein>
<evidence type="ECO:0000313" key="8">
    <source>
        <dbReference type="EMBL" id="EEC46455.1"/>
    </source>
</evidence>
<dbReference type="GO" id="GO:0072657">
    <property type="term" value="P:protein localization to membrane"/>
    <property type="evidence" value="ECO:0007669"/>
    <property type="project" value="TreeGrafter"/>
</dbReference>
<dbReference type="PANTHER" id="PTHR10766:SF111">
    <property type="entry name" value="TRANSMEMBRANE 9 SUPERFAMILY MEMBER 2"/>
    <property type="match status" value="1"/>
</dbReference>
<keyword evidence="3 7" id="KW-0812">Transmembrane</keyword>
<keyword evidence="5 7" id="KW-1133">Transmembrane helix</keyword>
<dbReference type="RefSeq" id="XP_002181915.1">
    <property type="nucleotide sequence ID" value="XM_002181879.2"/>
</dbReference>
<sequence>FYLPGANSQAFADNDPVKLKVNKLTSTKTLMPIDYYRLPFCIPEGGAKMDNENLGEFLSGDRIESSPYVLQMKNDMYCEQLCIANLGRGEQRGVQPNKFVKAIRKNYHNNWIVDNLSSASKAENDKEVTTRYWQGFPVGFIGNDGQAYVNNHVNIEIMYHPSDTETDKYRIVRFVVEPFSIKHDSEPVVDDTNDVDDTHTHTTYDMITQSGREPQRASGQVLFTYDVKWELNTEVKWASRWDIYLNMDDAVPAKVHWLSIANSLVIVFVLSAMIAAILIRNLRRDISRYNRLATDEEKAEDLEEYGWKLVHADVFRPPTFSPLLLAVACGTGAQLLAMTFLTIAFSAMGFMSPARRGHLLMAELLLFVCMGGLAGYVTARLYKTFKGKSWQKATTLTAVGFPGICFGVFIIMNVIALAKQSTDAVPFVTMLILVVLWFGISTPLVFFGAYFGYKHEAIEFPVNTSSIPRQIPDQPWFMGIPFTMAIGGILPFGSCFVELYYILASVWMDYYYYVFGFLFLVFLILIITCAEITLLFTYFQLCSEDYHWWWRSFANAGSTSAYVFLYSIFYFQQLEANLLATYVLYFGYMALSCLGLFCMMGFVGMSTSLWFNKVIFSSIKID</sequence>
<dbReference type="PaxDb" id="2850-Phatr47670"/>
<feature type="transmembrane region" description="Helical" evidence="7">
    <location>
        <begin position="359"/>
        <end position="382"/>
    </location>
</feature>
<name>B7G4H4_PHATC</name>
<feature type="transmembrane region" description="Helical" evidence="7">
    <location>
        <begin position="424"/>
        <end position="451"/>
    </location>
</feature>
<keyword evidence="6 7" id="KW-0472">Membrane</keyword>
<feature type="transmembrane region" description="Helical" evidence="7">
    <location>
        <begin position="323"/>
        <end position="347"/>
    </location>
</feature>
<accession>B7G4H4</accession>
<dbReference type="InterPro" id="IPR004240">
    <property type="entry name" value="EMP70"/>
</dbReference>
<dbReference type="AlphaFoldDB" id="B7G4H4"/>
<dbReference type="GO" id="GO:0005737">
    <property type="term" value="C:cytoplasm"/>
    <property type="evidence" value="ECO:0007669"/>
    <property type="project" value="UniProtKB-ARBA"/>
</dbReference>
<dbReference type="HOGENOM" id="CLU_010714_4_1_1"/>